<feature type="compositionally biased region" description="Low complexity" evidence="1">
    <location>
        <begin position="213"/>
        <end position="239"/>
    </location>
</feature>
<proteinExistence type="predicted"/>
<dbReference type="Proteomes" id="UP000516373">
    <property type="component" value="Chromosome"/>
</dbReference>
<dbReference type="EMBL" id="AP023439">
    <property type="protein sequence ID" value="BCL21351.1"/>
    <property type="molecule type" value="Genomic_DNA"/>
</dbReference>
<reference evidence="2 3" key="1">
    <citation type="journal article" date="2014" name="Int. J. Syst. Evol. Microbiol.">
        <title>Complete genome sequence of Corynebacterium casei LMG S-19264T (=DSM 44701T), isolated from a smear-ripened cheese.</title>
        <authorList>
            <consortium name="US DOE Joint Genome Institute (JGI-PGF)"/>
            <person name="Walter F."/>
            <person name="Albersmeier A."/>
            <person name="Kalinowski J."/>
            <person name="Ruckert C."/>
        </authorList>
    </citation>
    <scope>NUCLEOTIDE SEQUENCE [LARGE SCALE GENOMIC DNA]</scope>
    <source>
        <strain evidence="2 3">JCM 4255</strain>
    </source>
</reference>
<protein>
    <recommendedName>
        <fullName evidence="4">Heparin-binding hemagglutinin</fullName>
    </recommendedName>
</protein>
<evidence type="ECO:0008006" key="4">
    <source>
        <dbReference type="Google" id="ProtNLM"/>
    </source>
</evidence>
<dbReference type="AlphaFoldDB" id="A0A7G1NF21"/>
<dbReference type="KEGG" id="stui:GCM10017668_31940"/>
<sequence>MGRPPRITQPSAEPSSETESGRTLTMAITDDLRKTFSDPTPLYFAAGTADLALQQAKKVPALVEQLRSEAPARFEAVRNTDTKAVQEKASARAKEASARVRETQETLQTKVTAFIGSLDSDFKKLGSNLDADLKKFGESAQDFALRGVGVAAEYAVKARETYEKVAEHGEQAVRTWRGEAADSIEDVAEGVEELAVAVEPKPQPVEVKEEPAKPAAAAPAKKAPAPKKAPQRKPTTAKKPTPPSAK</sequence>
<name>A0A7G1NF21_9ACTN</name>
<evidence type="ECO:0000256" key="1">
    <source>
        <dbReference type="SAM" id="MobiDB-lite"/>
    </source>
</evidence>
<accession>A0A7G1NF21</accession>
<feature type="region of interest" description="Disordered" evidence="1">
    <location>
        <begin position="1"/>
        <end position="23"/>
    </location>
</feature>
<feature type="region of interest" description="Disordered" evidence="1">
    <location>
        <begin position="197"/>
        <end position="246"/>
    </location>
</feature>
<gene>
    <name evidence="2" type="ORF">GCM10017668_31940</name>
</gene>
<evidence type="ECO:0000313" key="3">
    <source>
        <dbReference type="Proteomes" id="UP000516373"/>
    </source>
</evidence>
<evidence type="ECO:0000313" key="2">
    <source>
        <dbReference type="EMBL" id="BCL21351.1"/>
    </source>
</evidence>
<organism evidence="2 3">
    <name type="scientific">Streptomyces tuirus</name>
    <dbReference type="NCBI Taxonomy" id="68278"/>
    <lineage>
        <taxon>Bacteria</taxon>
        <taxon>Bacillati</taxon>
        <taxon>Actinomycetota</taxon>
        <taxon>Actinomycetes</taxon>
        <taxon>Kitasatosporales</taxon>
        <taxon>Streptomycetaceae</taxon>
        <taxon>Streptomyces</taxon>
    </lineage>
</organism>
<feature type="compositionally biased region" description="Polar residues" evidence="1">
    <location>
        <begin position="8"/>
        <end position="23"/>
    </location>
</feature>